<dbReference type="SUPFAM" id="SSF101904">
    <property type="entry name" value="GyrA/ParC C-terminal domain-like"/>
    <property type="match status" value="1"/>
</dbReference>
<dbReference type="GO" id="GO:0006265">
    <property type="term" value="P:DNA topological change"/>
    <property type="evidence" value="ECO:0007669"/>
    <property type="project" value="InterPro"/>
</dbReference>
<dbReference type="Gene3D" id="2.120.10.90">
    <property type="entry name" value="DNA gyrase/topoisomerase IV, subunit A, C-terminal"/>
    <property type="match status" value="1"/>
</dbReference>
<dbReference type="GO" id="GO:0009330">
    <property type="term" value="C:DNA topoisomerase type II (double strand cut, ATP-hydrolyzing) complex"/>
    <property type="evidence" value="ECO:0007669"/>
    <property type="project" value="TreeGrafter"/>
</dbReference>
<evidence type="ECO:0000313" key="1">
    <source>
        <dbReference type="EMBL" id="MPN01680.1"/>
    </source>
</evidence>
<dbReference type="InterPro" id="IPR006691">
    <property type="entry name" value="GyrA/parC_rep"/>
</dbReference>
<dbReference type="InterPro" id="IPR035516">
    <property type="entry name" value="Gyrase/topoIV_suA_C"/>
</dbReference>
<dbReference type="AlphaFoldDB" id="A0A645EK41"/>
<reference evidence="1" key="1">
    <citation type="submission" date="2019-08" db="EMBL/GenBank/DDBJ databases">
        <authorList>
            <person name="Kucharzyk K."/>
            <person name="Murdoch R.W."/>
            <person name="Higgins S."/>
            <person name="Loffler F."/>
        </authorList>
    </citation>
    <scope>NUCLEOTIDE SEQUENCE</scope>
</reference>
<dbReference type="GO" id="GO:0003918">
    <property type="term" value="F:DNA topoisomerase type II (double strand cut, ATP-hydrolyzing) activity"/>
    <property type="evidence" value="ECO:0007669"/>
    <property type="project" value="TreeGrafter"/>
</dbReference>
<accession>A0A645EK41</accession>
<dbReference type="InterPro" id="IPR050220">
    <property type="entry name" value="Type_II_DNA_Topoisomerases"/>
</dbReference>
<comment type="caution">
    <text evidence="1">The sequence shown here is derived from an EMBL/GenBank/DDBJ whole genome shotgun (WGS) entry which is preliminary data.</text>
</comment>
<dbReference type="Pfam" id="PF03989">
    <property type="entry name" value="DNA_gyraseA_C"/>
    <property type="match status" value="4"/>
</dbReference>
<keyword evidence="1" id="KW-0413">Isomerase</keyword>
<dbReference type="PANTHER" id="PTHR43493">
    <property type="entry name" value="DNA GYRASE/TOPOISOMERASE SUBUNIT A"/>
    <property type="match status" value="1"/>
</dbReference>
<protein>
    <submittedName>
        <fullName evidence="1">DNA gyrase subunit A</fullName>
    </submittedName>
</protein>
<organism evidence="1">
    <name type="scientific">bioreactor metagenome</name>
    <dbReference type="NCBI Taxonomy" id="1076179"/>
    <lineage>
        <taxon>unclassified sequences</taxon>
        <taxon>metagenomes</taxon>
        <taxon>ecological metagenomes</taxon>
    </lineage>
</organism>
<dbReference type="GO" id="GO:0003677">
    <property type="term" value="F:DNA binding"/>
    <property type="evidence" value="ECO:0007669"/>
    <property type="project" value="InterPro"/>
</dbReference>
<dbReference type="EMBL" id="VSSQ01047676">
    <property type="protein sequence ID" value="MPN01680.1"/>
    <property type="molecule type" value="Genomic_DNA"/>
</dbReference>
<gene>
    <name evidence="1" type="primary">gyrA_68</name>
    <name evidence="1" type="ORF">SDC9_148891</name>
</gene>
<proteinExistence type="predicted"/>
<dbReference type="PANTHER" id="PTHR43493:SF5">
    <property type="entry name" value="DNA GYRASE SUBUNIT A, CHLOROPLASTIC_MITOCHONDRIAL"/>
    <property type="match status" value="1"/>
</dbReference>
<sequence>MIVEDVTVCVCEGLKIRKMPTKAFSLASISEDKPLFVLDTRSDQRIRLFTNLGAMLSIAVSELPETRATTRATNLAALLPFEKNESIIALYPDDEEGDYLFYLRDGNIKRTPSAEYRVRVKRTAAVALRDKDRLLAVEKYEPKSILLITKLGMSIRFAADTIPAMGRVSGGVKCIKLEKNDEVIYSALVPDEGEVLTITDKGFGKRSPMFEYELQGRNGKGLKTFDLKKNGANGTCIAAVLHLTEPRTLTLIQRHGTRTPVNSSEARVEPRAGKGTMLVAVVLDDDVIGVE</sequence>
<name>A0A645EK41_9ZZZZ</name>
<dbReference type="GO" id="GO:0005524">
    <property type="term" value="F:ATP binding"/>
    <property type="evidence" value="ECO:0007669"/>
    <property type="project" value="InterPro"/>
</dbReference>